<feature type="compositionally biased region" description="Gly residues" evidence="1">
    <location>
        <begin position="107"/>
        <end position="123"/>
    </location>
</feature>
<keyword evidence="2" id="KW-0472">Membrane</keyword>
<protein>
    <submittedName>
        <fullName evidence="3">Uncharacterized protein</fullName>
    </submittedName>
</protein>
<sequence length="123" mass="11967">MGAGNGCWALAGAAAVRALVRGRPRRVPRWAVFVLGCLGSGSLFAWSGWELPVTALVALGVPVGLELPEEPVAAVAVHAVAVAAGAGMLRTLLPASRAAASPLSAGPGAGPGARGGGRSPGGR</sequence>
<accession>A0ABN2W877</accession>
<feature type="transmembrane region" description="Helical" evidence="2">
    <location>
        <begin position="72"/>
        <end position="93"/>
    </location>
</feature>
<evidence type="ECO:0000313" key="4">
    <source>
        <dbReference type="Proteomes" id="UP001500016"/>
    </source>
</evidence>
<dbReference type="EMBL" id="BAAAPE010000013">
    <property type="protein sequence ID" value="GAA2086286.1"/>
    <property type="molecule type" value="Genomic_DNA"/>
</dbReference>
<keyword evidence="2" id="KW-0812">Transmembrane</keyword>
<feature type="region of interest" description="Disordered" evidence="1">
    <location>
        <begin position="100"/>
        <end position="123"/>
    </location>
</feature>
<evidence type="ECO:0000313" key="3">
    <source>
        <dbReference type="EMBL" id="GAA2086286.1"/>
    </source>
</evidence>
<keyword evidence="2" id="KW-1133">Transmembrane helix</keyword>
<proteinExistence type="predicted"/>
<keyword evidence="4" id="KW-1185">Reference proteome</keyword>
<organism evidence="3 4">
    <name type="scientific">Streptomyces albiaxialis</name>
    <dbReference type="NCBI Taxonomy" id="329523"/>
    <lineage>
        <taxon>Bacteria</taxon>
        <taxon>Bacillati</taxon>
        <taxon>Actinomycetota</taxon>
        <taxon>Actinomycetes</taxon>
        <taxon>Kitasatosporales</taxon>
        <taxon>Streptomycetaceae</taxon>
        <taxon>Streptomyces</taxon>
    </lineage>
</organism>
<comment type="caution">
    <text evidence="3">The sequence shown here is derived from an EMBL/GenBank/DDBJ whole genome shotgun (WGS) entry which is preliminary data.</text>
</comment>
<reference evidence="3 4" key="1">
    <citation type="journal article" date="2019" name="Int. J. Syst. Evol. Microbiol.">
        <title>The Global Catalogue of Microorganisms (GCM) 10K type strain sequencing project: providing services to taxonomists for standard genome sequencing and annotation.</title>
        <authorList>
            <consortium name="The Broad Institute Genomics Platform"/>
            <consortium name="The Broad Institute Genome Sequencing Center for Infectious Disease"/>
            <person name="Wu L."/>
            <person name="Ma J."/>
        </authorList>
    </citation>
    <scope>NUCLEOTIDE SEQUENCE [LARGE SCALE GENOMIC DNA]</scope>
    <source>
        <strain evidence="3 4">JCM 15478</strain>
    </source>
</reference>
<name>A0ABN2W877_9ACTN</name>
<dbReference type="Proteomes" id="UP001500016">
    <property type="component" value="Unassembled WGS sequence"/>
</dbReference>
<evidence type="ECO:0000256" key="2">
    <source>
        <dbReference type="SAM" id="Phobius"/>
    </source>
</evidence>
<feature type="transmembrane region" description="Helical" evidence="2">
    <location>
        <begin position="30"/>
        <end position="49"/>
    </location>
</feature>
<gene>
    <name evidence="3" type="ORF">GCM10009801_48630</name>
</gene>
<evidence type="ECO:0000256" key="1">
    <source>
        <dbReference type="SAM" id="MobiDB-lite"/>
    </source>
</evidence>